<feature type="compositionally biased region" description="Basic and acidic residues" evidence="1">
    <location>
        <begin position="1"/>
        <end position="12"/>
    </location>
</feature>
<organism evidence="2">
    <name type="scientific">Brassica napus</name>
    <name type="common">Rape</name>
    <dbReference type="NCBI Taxonomy" id="3708"/>
    <lineage>
        <taxon>Eukaryota</taxon>
        <taxon>Viridiplantae</taxon>
        <taxon>Streptophyta</taxon>
        <taxon>Embryophyta</taxon>
        <taxon>Tracheophyta</taxon>
        <taxon>Spermatophyta</taxon>
        <taxon>Magnoliopsida</taxon>
        <taxon>eudicotyledons</taxon>
        <taxon>Gunneridae</taxon>
        <taxon>Pentapetalae</taxon>
        <taxon>rosids</taxon>
        <taxon>malvids</taxon>
        <taxon>Brassicales</taxon>
        <taxon>Brassicaceae</taxon>
        <taxon>Brassiceae</taxon>
        <taxon>Brassica</taxon>
    </lineage>
</organism>
<feature type="region of interest" description="Disordered" evidence="1">
    <location>
        <begin position="1"/>
        <end position="27"/>
    </location>
</feature>
<gene>
    <name evidence="2" type="ORF">DARMORV10_A04P04250.1</name>
</gene>
<proteinExistence type="predicted"/>
<evidence type="ECO:0000313" key="2">
    <source>
        <dbReference type="EMBL" id="CAF2266640.1"/>
    </source>
</evidence>
<sequence>MTGGRKKEEDSRCGGGDRGGGDGILGSDGYEHAYVLPGAARELATTMYQDLATG</sequence>
<accession>A0A817AMW6</accession>
<feature type="compositionally biased region" description="Gly residues" evidence="1">
    <location>
        <begin position="13"/>
        <end position="26"/>
    </location>
</feature>
<dbReference type="EMBL" id="HG994358">
    <property type="protein sequence ID" value="CAF2266640.1"/>
    <property type="molecule type" value="Genomic_DNA"/>
</dbReference>
<dbReference type="AlphaFoldDB" id="A0A817AMW6"/>
<reference evidence="2" key="1">
    <citation type="submission" date="2021-01" db="EMBL/GenBank/DDBJ databases">
        <authorList>
            <consortium name="Genoscope - CEA"/>
            <person name="William W."/>
        </authorList>
    </citation>
    <scope>NUCLEOTIDE SEQUENCE</scope>
</reference>
<protein>
    <submittedName>
        <fullName evidence="2">(rape) hypothetical protein</fullName>
    </submittedName>
</protein>
<name>A0A817AMW6_BRANA</name>
<evidence type="ECO:0000256" key="1">
    <source>
        <dbReference type="SAM" id="MobiDB-lite"/>
    </source>
</evidence>
<dbReference type="Proteomes" id="UP001295469">
    <property type="component" value="Chromosome A04"/>
</dbReference>